<dbReference type="PANTHER" id="PTHR47331">
    <property type="entry name" value="PHD-TYPE DOMAIN-CONTAINING PROTEIN"/>
    <property type="match status" value="1"/>
</dbReference>
<gene>
    <name evidence="1" type="ORF">TKK_019471</name>
</gene>
<name>A0ABD2VVW4_9HYME</name>
<protein>
    <recommendedName>
        <fullName evidence="3">Integrase zinc-binding domain-containing protein</fullName>
    </recommendedName>
</protein>
<dbReference type="InterPro" id="IPR008042">
    <property type="entry name" value="Retrotrans_Pao"/>
</dbReference>
<dbReference type="Gene3D" id="1.10.340.70">
    <property type="match status" value="1"/>
</dbReference>
<evidence type="ECO:0008006" key="3">
    <source>
        <dbReference type="Google" id="ProtNLM"/>
    </source>
</evidence>
<proteinExistence type="predicted"/>
<comment type="caution">
    <text evidence="1">The sequence shown here is derived from an EMBL/GenBank/DDBJ whole genome shotgun (WGS) entry which is preliminary data.</text>
</comment>
<dbReference type="Proteomes" id="UP001627154">
    <property type="component" value="Unassembled WGS sequence"/>
</dbReference>
<accession>A0ABD2VVW4</accession>
<evidence type="ECO:0000313" key="1">
    <source>
        <dbReference type="EMBL" id="KAL3384824.1"/>
    </source>
</evidence>
<reference evidence="1 2" key="1">
    <citation type="journal article" date="2024" name="bioRxiv">
        <title>A reference genome for Trichogramma kaykai: A tiny desert-dwelling parasitoid wasp with competing sex-ratio distorters.</title>
        <authorList>
            <person name="Culotta J."/>
            <person name="Lindsey A.R."/>
        </authorList>
    </citation>
    <scope>NUCLEOTIDE SEQUENCE [LARGE SCALE GENOMIC DNA]</scope>
    <source>
        <strain evidence="1 2">KSX58</strain>
    </source>
</reference>
<dbReference type="PANTHER" id="PTHR47331:SF4">
    <property type="entry name" value="PEPTIDASE S1 DOMAIN-CONTAINING PROTEIN"/>
    <property type="match status" value="1"/>
</dbReference>
<dbReference type="Gene3D" id="3.30.420.10">
    <property type="entry name" value="Ribonuclease H-like superfamily/Ribonuclease H"/>
    <property type="match status" value="1"/>
</dbReference>
<dbReference type="Pfam" id="PF05380">
    <property type="entry name" value="Peptidase_A17"/>
    <property type="match status" value="1"/>
</dbReference>
<dbReference type="AlphaFoldDB" id="A0ABD2VVW4"/>
<dbReference type="EMBL" id="JBJJXI010000167">
    <property type="protein sequence ID" value="KAL3384824.1"/>
    <property type="molecule type" value="Genomic_DNA"/>
</dbReference>
<dbReference type="InterPro" id="IPR036397">
    <property type="entry name" value="RNaseH_sf"/>
</dbReference>
<keyword evidence="2" id="KW-1185">Reference proteome</keyword>
<organism evidence="1 2">
    <name type="scientific">Trichogramma kaykai</name>
    <dbReference type="NCBI Taxonomy" id="54128"/>
    <lineage>
        <taxon>Eukaryota</taxon>
        <taxon>Metazoa</taxon>
        <taxon>Ecdysozoa</taxon>
        <taxon>Arthropoda</taxon>
        <taxon>Hexapoda</taxon>
        <taxon>Insecta</taxon>
        <taxon>Pterygota</taxon>
        <taxon>Neoptera</taxon>
        <taxon>Endopterygota</taxon>
        <taxon>Hymenoptera</taxon>
        <taxon>Apocrita</taxon>
        <taxon>Proctotrupomorpha</taxon>
        <taxon>Chalcidoidea</taxon>
        <taxon>Trichogrammatidae</taxon>
        <taxon>Trichogramma</taxon>
    </lineage>
</organism>
<evidence type="ECO:0000313" key="2">
    <source>
        <dbReference type="Proteomes" id="UP001627154"/>
    </source>
</evidence>
<sequence length="578" mass="66113">MYVDDALVSCDSVDATVQARRDLIEILHYPDILSENHRTSTEDRAFDKDLIVPTLGLRWTPSTDEFSYTVPELSTITTVTKRAILSDVARIYDPTGWLAPVTVRAKMLLQNLWLQGHDWEQPMDNTTTELWLDFRRKLEALQTCRIPRWLGVNSKSSRMLHGFSNASERAYATAIYLVSQDASHLLTAKSKVAPICSVSVPQLELCGATLLARLMQKVLQDFNLTIASINCWKDSQIVLAWLQKPPCPWKVFVANRVSEIHSLLRNAAWSHVASKHNPADVASRGCSPDQLQGNELWWRGPSWLLSSTSFATIEEPAISTQLERRIDRAYCLRWRNCLASTKAQYTSTTITATEITAARINITRAVQVYHFREEIHRLHKGDDHYRSARLRRHHPYLDEDDLLRVGGRLTHSLKPYNERHPLVIPKTSHLERLLVLRAHEVTLHGGPQLVQNFLRRQWWILQAGSLIRRVIHSCITCTRYQGRRLQQFMASLPEPRVTPSRPFTVTGIDYAGPFALRTSKGRGQKSFKGYVAIFVCFATIPLEVVSDYRTKTFLMALRRFFAKRGLSRTMYSDCGTTF</sequence>